<dbReference type="InterPro" id="IPR029044">
    <property type="entry name" value="Nucleotide-diphossugar_trans"/>
</dbReference>
<evidence type="ECO:0000256" key="3">
    <source>
        <dbReference type="ARBA" id="ARBA00022676"/>
    </source>
</evidence>
<comment type="subcellular location">
    <subcellularLocation>
        <location evidence="1">Cell membrane</location>
    </subcellularLocation>
</comment>
<comment type="caution">
    <text evidence="7">The sequence shown here is derived from an EMBL/GenBank/DDBJ whole genome shotgun (WGS) entry which is preliminary data.</text>
</comment>
<dbReference type="Gene3D" id="3.90.550.10">
    <property type="entry name" value="Spore Coat Polysaccharide Biosynthesis Protein SpsA, Chain A"/>
    <property type="match status" value="1"/>
</dbReference>
<gene>
    <name evidence="7" type="ORF">ES711_04525</name>
</gene>
<evidence type="ECO:0000256" key="5">
    <source>
        <dbReference type="ARBA" id="ARBA00023136"/>
    </source>
</evidence>
<sequence>MNDRISIIIPILNEAETITGLLQHLVGNAIDATISEIILVDGGSTDGSQDVIQQFILNALSNATKTLPNSTSLKIDIRLISSGKGRAKQMNSGAQLATGDILYFLHADSFPPKHFDRYIINEVKNGNPAGCFRMQFDSTHWWLSLASWLTQFRWRACRGGDQSQFITRQLFDDIGGYDENYIIYEDNILINQLFERNQFVVINKKLQTSARRYRKHGVWTLQYHFWMIYIKKWFGADAQELLAYYRRNIS</sequence>
<protein>
    <submittedName>
        <fullName evidence="7">Glycosyltransferase</fullName>
    </submittedName>
</protein>
<evidence type="ECO:0000259" key="6">
    <source>
        <dbReference type="Pfam" id="PF00535"/>
    </source>
</evidence>
<dbReference type="PANTHER" id="PTHR43646:SF2">
    <property type="entry name" value="GLYCOSYLTRANSFERASE 2-LIKE DOMAIN-CONTAINING PROTEIN"/>
    <property type="match status" value="1"/>
</dbReference>
<keyword evidence="5" id="KW-0472">Membrane</keyword>
<keyword evidence="3" id="KW-0328">Glycosyltransferase</keyword>
<dbReference type="Proteomes" id="UP000321734">
    <property type="component" value="Unassembled WGS sequence"/>
</dbReference>
<dbReference type="OrthoDB" id="9810303at2"/>
<name>A0A5C7ANQ4_9FLAO</name>
<dbReference type="NCBIfam" id="TIGR04283">
    <property type="entry name" value="glyco_like_mftF"/>
    <property type="match status" value="1"/>
</dbReference>
<organism evidence="7 8">
    <name type="scientific">Gelidibacter salicanalis</name>
    <dbReference type="NCBI Taxonomy" id="291193"/>
    <lineage>
        <taxon>Bacteria</taxon>
        <taxon>Pseudomonadati</taxon>
        <taxon>Bacteroidota</taxon>
        <taxon>Flavobacteriia</taxon>
        <taxon>Flavobacteriales</taxon>
        <taxon>Flavobacteriaceae</taxon>
        <taxon>Gelidibacter</taxon>
    </lineage>
</organism>
<feature type="domain" description="Glycosyltransferase 2-like" evidence="6">
    <location>
        <begin position="6"/>
        <end position="174"/>
    </location>
</feature>
<proteinExistence type="predicted"/>
<keyword evidence="4 7" id="KW-0808">Transferase</keyword>
<dbReference type="CDD" id="cd02522">
    <property type="entry name" value="GT_2_like_a"/>
    <property type="match status" value="1"/>
</dbReference>
<keyword evidence="2" id="KW-1003">Cell membrane</keyword>
<dbReference type="RefSeq" id="WP_146890629.1">
    <property type="nucleotide sequence ID" value="NZ_VORX01000002.1"/>
</dbReference>
<evidence type="ECO:0000256" key="1">
    <source>
        <dbReference type="ARBA" id="ARBA00004236"/>
    </source>
</evidence>
<accession>A0A5C7ANQ4</accession>
<dbReference type="PANTHER" id="PTHR43646">
    <property type="entry name" value="GLYCOSYLTRANSFERASE"/>
    <property type="match status" value="1"/>
</dbReference>
<dbReference type="Pfam" id="PF00535">
    <property type="entry name" value="Glycos_transf_2"/>
    <property type="match status" value="1"/>
</dbReference>
<evidence type="ECO:0000313" key="8">
    <source>
        <dbReference type="Proteomes" id="UP000321734"/>
    </source>
</evidence>
<dbReference type="SUPFAM" id="SSF53448">
    <property type="entry name" value="Nucleotide-diphospho-sugar transferases"/>
    <property type="match status" value="1"/>
</dbReference>
<dbReference type="InterPro" id="IPR001173">
    <property type="entry name" value="Glyco_trans_2-like"/>
</dbReference>
<reference evidence="7 8" key="1">
    <citation type="submission" date="2019-08" db="EMBL/GenBank/DDBJ databases">
        <title>Genome sequence of Gelidibacter salicanalis IC162T.</title>
        <authorList>
            <person name="Bowman J.P."/>
        </authorList>
    </citation>
    <scope>NUCLEOTIDE SEQUENCE [LARGE SCALE GENOMIC DNA]</scope>
    <source>
        <strain evidence="7 8">IC162</strain>
    </source>
</reference>
<dbReference type="GO" id="GO:0016757">
    <property type="term" value="F:glycosyltransferase activity"/>
    <property type="evidence" value="ECO:0007669"/>
    <property type="project" value="UniProtKB-KW"/>
</dbReference>
<dbReference type="GO" id="GO:0005886">
    <property type="term" value="C:plasma membrane"/>
    <property type="evidence" value="ECO:0007669"/>
    <property type="project" value="UniProtKB-SubCell"/>
</dbReference>
<evidence type="ECO:0000256" key="2">
    <source>
        <dbReference type="ARBA" id="ARBA00022475"/>
    </source>
</evidence>
<dbReference type="EMBL" id="VORX01000002">
    <property type="protein sequence ID" value="TXE09203.1"/>
    <property type="molecule type" value="Genomic_DNA"/>
</dbReference>
<dbReference type="InterPro" id="IPR026461">
    <property type="entry name" value="Trfase_2_rSAM/seldom_assoc"/>
</dbReference>
<dbReference type="AlphaFoldDB" id="A0A5C7ANQ4"/>
<keyword evidence="8" id="KW-1185">Reference proteome</keyword>
<evidence type="ECO:0000256" key="4">
    <source>
        <dbReference type="ARBA" id="ARBA00022679"/>
    </source>
</evidence>
<evidence type="ECO:0000313" key="7">
    <source>
        <dbReference type="EMBL" id="TXE09203.1"/>
    </source>
</evidence>